<sequence length="638" mass="69093">MAIAELPSRHAAIRCRSVIHAHGSPPAAAETVNVRSSMDFSGKSPVSLRLSIASYSARKPLPEIIRCHRNPSSSSCVSSYSEGCSEDTSRDFTNDGLVRRASLVGAATIASKILGLVREIALASVIGVGPVATAFNHAVVLPRFSSSFLGAVKGPIHITAATTLSKLSSETRRQLTQKVQTIMLLIGGAFAALTYIFAEDIIFLTAPGLWELTNGQLIREMAMTQLKLMIPCILVAGSLGIGFGCLTAEGDDLLPSLSPSITSIAIIVSCAVYVLSNQSCANGVNNVLSGVYIACGTSMGSLLQLITQQALIQHKTGQKPYSISWKDFFKNKHVHELFFLMIPATISSGLLQITSLTDLYFSSFVPGAAAALTYAHLLAMAPMGILSSIIVLPVVPIFARHVERCSWVSLKKSLLKIILLSMVVSLPITCTICVLARPLADLVFQRFAFDSAASAFVSSLLVCYSIGSPFWIMRKVFAAVFYSLAEGNWLFLINLTAIFLNGLLDWLSINVLGFGAQGLALSTSCITSLSSLALLFLLSKKICGMEYIKEVINPLLRLLSYCIFSGFITMISYKLLHLFLSSIPFLRFRLAELISILFAGFLGVSAFYLLLLLLPLPETMFVNDMLKTLINRKQFIHF</sequence>
<protein>
    <submittedName>
        <fullName evidence="1">Peptidoglycan biosynthesis protein MurJ protein</fullName>
    </submittedName>
</protein>
<keyword evidence="2" id="KW-1185">Reference proteome</keyword>
<comment type="caution">
    <text evidence="1">The sequence shown here is derived from an EMBL/GenBank/DDBJ whole genome shotgun (WGS) entry which is preliminary data.</text>
</comment>
<evidence type="ECO:0000313" key="1">
    <source>
        <dbReference type="EMBL" id="KAH7670597.1"/>
    </source>
</evidence>
<dbReference type="EMBL" id="CM037020">
    <property type="protein sequence ID" value="KAH7670597.1"/>
    <property type="molecule type" value="Genomic_DNA"/>
</dbReference>
<dbReference type="Proteomes" id="UP000827976">
    <property type="component" value="Chromosome 10"/>
</dbReference>
<name>A0ACB7VAD9_DIOAL</name>
<accession>A0ACB7VAD9</accession>
<organism evidence="1 2">
    <name type="scientific">Dioscorea alata</name>
    <name type="common">Purple yam</name>
    <dbReference type="NCBI Taxonomy" id="55571"/>
    <lineage>
        <taxon>Eukaryota</taxon>
        <taxon>Viridiplantae</taxon>
        <taxon>Streptophyta</taxon>
        <taxon>Embryophyta</taxon>
        <taxon>Tracheophyta</taxon>
        <taxon>Spermatophyta</taxon>
        <taxon>Magnoliopsida</taxon>
        <taxon>Liliopsida</taxon>
        <taxon>Dioscoreales</taxon>
        <taxon>Dioscoreaceae</taxon>
        <taxon>Dioscorea</taxon>
    </lineage>
</organism>
<gene>
    <name evidence="1" type="ORF">IHE45_10G038300</name>
</gene>
<evidence type="ECO:0000313" key="2">
    <source>
        <dbReference type="Proteomes" id="UP000827976"/>
    </source>
</evidence>
<proteinExistence type="predicted"/>
<reference evidence="2" key="1">
    <citation type="journal article" date="2022" name="Nat. Commun.">
        <title>Chromosome evolution and the genetic basis of agronomically important traits in greater yam.</title>
        <authorList>
            <person name="Bredeson J.V."/>
            <person name="Lyons J.B."/>
            <person name="Oniyinde I.O."/>
            <person name="Okereke N.R."/>
            <person name="Kolade O."/>
            <person name="Nnabue I."/>
            <person name="Nwadili C.O."/>
            <person name="Hribova E."/>
            <person name="Parker M."/>
            <person name="Nwogha J."/>
            <person name="Shu S."/>
            <person name="Carlson J."/>
            <person name="Kariba R."/>
            <person name="Muthemba S."/>
            <person name="Knop K."/>
            <person name="Barton G.J."/>
            <person name="Sherwood A.V."/>
            <person name="Lopez-Montes A."/>
            <person name="Asiedu R."/>
            <person name="Jamnadass R."/>
            <person name="Muchugi A."/>
            <person name="Goodstein D."/>
            <person name="Egesi C.N."/>
            <person name="Featherston J."/>
            <person name="Asfaw A."/>
            <person name="Simpson G.G."/>
            <person name="Dolezel J."/>
            <person name="Hendre P.S."/>
            <person name="Van Deynze A."/>
            <person name="Kumar P.L."/>
            <person name="Obidiegwu J.E."/>
            <person name="Bhattacharjee R."/>
            <person name="Rokhsar D.S."/>
        </authorList>
    </citation>
    <scope>NUCLEOTIDE SEQUENCE [LARGE SCALE GENOMIC DNA]</scope>
    <source>
        <strain evidence="2">cv. TDa95/00328</strain>
    </source>
</reference>